<feature type="transmembrane region" description="Helical" evidence="5">
    <location>
        <begin position="221"/>
        <end position="248"/>
    </location>
</feature>
<feature type="transmembrane region" description="Helical" evidence="5">
    <location>
        <begin position="104"/>
        <end position="122"/>
    </location>
</feature>
<feature type="transmembrane region" description="Helical" evidence="5">
    <location>
        <begin position="260"/>
        <end position="283"/>
    </location>
</feature>
<keyword evidence="8" id="KW-1185">Reference proteome</keyword>
<keyword evidence="2 5" id="KW-0812">Transmembrane</keyword>
<feature type="domain" description="O-antigen ligase-related" evidence="6">
    <location>
        <begin position="224"/>
        <end position="356"/>
    </location>
</feature>
<dbReference type="RefSeq" id="WP_348389329.1">
    <property type="nucleotide sequence ID" value="NZ_CP134146.1"/>
</dbReference>
<dbReference type="Pfam" id="PF04932">
    <property type="entry name" value="Wzy_C"/>
    <property type="match status" value="1"/>
</dbReference>
<comment type="subcellular location">
    <subcellularLocation>
        <location evidence="1">Membrane</location>
        <topology evidence="1">Multi-pass membrane protein</topology>
    </subcellularLocation>
</comment>
<feature type="transmembrane region" description="Helical" evidence="5">
    <location>
        <begin position="351"/>
        <end position="369"/>
    </location>
</feature>
<accession>A0ABY9TMU1</accession>
<evidence type="ECO:0000256" key="2">
    <source>
        <dbReference type="ARBA" id="ARBA00022692"/>
    </source>
</evidence>
<keyword evidence="3 5" id="KW-1133">Transmembrane helix</keyword>
<dbReference type="InterPro" id="IPR007016">
    <property type="entry name" value="O-antigen_ligase-rel_domated"/>
</dbReference>
<reference evidence="8" key="1">
    <citation type="submission" date="2023-09" db="EMBL/GenBank/DDBJ databases">
        <authorList>
            <person name="Li S."/>
            <person name="Li X."/>
            <person name="Zhang C."/>
            <person name="Zhao Z."/>
        </authorList>
    </citation>
    <scope>NUCLEOTIDE SEQUENCE [LARGE SCALE GENOMIC DNA]</scope>
    <source>
        <strain evidence="8">SQ345</strain>
    </source>
</reference>
<evidence type="ECO:0000256" key="1">
    <source>
        <dbReference type="ARBA" id="ARBA00004141"/>
    </source>
</evidence>
<feature type="transmembrane region" description="Helical" evidence="5">
    <location>
        <begin position="63"/>
        <end position="84"/>
    </location>
</feature>
<keyword evidence="7" id="KW-0436">Ligase</keyword>
<dbReference type="EMBL" id="CP134146">
    <property type="protein sequence ID" value="WNC70188.1"/>
    <property type="molecule type" value="Genomic_DNA"/>
</dbReference>
<evidence type="ECO:0000256" key="3">
    <source>
        <dbReference type="ARBA" id="ARBA00022989"/>
    </source>
</evidence>
<organism evidence="7 8">
    <name type="scientific">Thalassotalea nanhaiensis</name>
    <dbReference type="NCBI Taxonomy" id="3065648"/>
    <lineage>
        <taxon>Bacteria</taxon>
        <taxon>Pseudomonadati</taxon>
        <taxon>Pseudomonadota</taxon>
        <taxon>Gammaproteobacteria</taxon>
        <taxon>Alteromonadales</taxon>
        <taxon>Colwelliaceae</taxon>
        <taxon>Thalassotalea</taxon>
    </lineage>
</organism>
<feature type="transmembrane region" description="Helical" evidence="5">
    <location>
        <begin position="398"/>
        <end position="414"/>
    </location>
</feature>
<feature type="transmembrane region" description="Helical" evidence="5">
    <location>
        <begin position="24"/>
        <end position="51"/>
    </location>
</feature>
<gene>
    <name evidence="7" type="ORF">RI845_08615</name>
</gene>
<proteinExistence type="predicted"/>
<evidence type="ECO:0000313" key="7">
    <source>
        <dbReference type="EMBL" id="WNC70188.1"/>
    </source>
</evidence>
<dbReference type="GO" id="GO:0016874">
    <property type="term" value="F:ligase activity"/>
    <property type="evidence" value="ECO:0007669"/>
    <property type="project" value="UniProtKB-KW"/>
</dbReference>
<feature type="transmembrane region" description="Helical" evidence="5">
    <location>
        <begin position="191"/>
        <end position="209"/>
    </location>
</feature>
<evidence type="ECO:0000313" key="8">
    <source>
        <dbReference type="Proteomes" id="UP001248581"/>
    </source>
</evidence>
<feature type="transmembrane region" description="Helical" evidence="5">
    <location>
        <begin position="134"/>
        <end position="152"/>
    </location>
</feature>
<name>A0ABY9TMU1_9GAMM</name>
<evidence type="ECO:0000256" key="4">
    <source>
        <dbReference type="ARBA" id="ARBA00023136"/>
    </source>
</evidence>
<evidence type="ECO:0000256" key="5">
    <source>
        <dbReference type="SAM" id="Phobius"/>
    </source>
</evidence>
<dbReference type="Proteomes" id="UP001248581">
    <property type="component" value="Chromosome"/>
</dbReference>
<keyword evidence="4 5" id="KW-0472">Membrane</keyword>
<protein>
    <submittedName>
        <fullName evidence="7">O-antigen ligase domain-containing protein</fullName>
    </submittedName>
</protein>
<evidence type="ECO:0000259" key="6">
    <source>
        <dbReference type="Pfam" id="PF04932"/>
    </source>
</evidence>
<sequence>MATTQLNKSTVEQKLVWYNITCTYLFFLSGSLYVTGCLLGWLLISILLLRWNVRPNTITEPKVVPAIIWLWVAMMLIMLFTLFIAHANWDLGLSKTIKSTIGWMKGWALFPIFIFIGYFANINEKMLVRAICKVSFYTLIFAIVTLLIYLVGVPGEVYVSPLKAIGGPGVEFFSVSLFGINPETGLPRWRFFGPWAPAAGFMSCIYLVLCLQEQNKRWRILGIAGCVVMILLSQSRAGLFIFICLLPFTLLFDKALKLQSLLLLGFMLPIFIILSDPISQLLFDHFEQIKQSRPDSTRVRAALADIAIQRWQSEAPIWGHGIVERGPKVVESMQIGSHHTWYGLLYVKGSVGLLCLALPMFATSCYLLYLSFWRANARIALALMVVFWLYSFYENLEILAFIFWPALIYIGLSLKPCPANKETLTYSPV</sequence>